<dbReference type="InterPro" id="IPR013324">
    <property type="entry name" value="RNA_pol_sigma_r3/r4-like"/>
</dbReference>
<evidence type="ECO:0000256" key="1">
    <source>
        <dbReference type="ARBA" id="ARBA00010641"/>
    </source>
</evidence>
<proteinExistence type="inferred from homology"/>
<dbReference type="InterPro" id="IPR036388">
    <property type="entry name" value="WH-like_DNA-bd_sf"/>
</dbReference>
<dbReference type="EMBL" id="FOJI01000007">
    <property type="protein sequence ID" value="SEW22386.1"/>
    <property type="molecule type" value="Genomic_DNA"/>
</dbReference>
<keyword evidence="5" id="KW-0804">Transcription</keyword>
<feature type="domain" description="RNA polymerase sigma factor 70 region 4 type 2" evidence="7">
    <location>
        <begin position="91"/>
        <end position="141"/>
    </location>
</feature>
<protein>
    <submittedName>
        <fullName evidence="8">RNA polymerase sigma-70 factor, ECF subfamily</fullName>
    </submittedName>
</protein>
<dbReference type="InterPro" id="IPR039425">
    <property type="entry name" value="RNA_pol_sigma-70-like"/>
</dbReference>
<evidence type="ECO:0000259" key="6">
    <source>
        <dbReference type="Pfam" id="PF04542"/>
    </source>
</evidence>
<sequence>MSADLKEQYDKINCYCFFKIHNEYIAEDLTQETFLRYFSQNTYLEHGKQMAYLYTIARNLCINYYKKEKWEELLEDVSVDNMGNLEMNIVVRQAVNRLPEELQELILLRFVNELSIKEIAFIMNLSRFSVRRRMNNALEKLNELLGEEDFT</sequence>
<dbReference type="GO" id="GO:0006352">
    <property type="term" value="P:DNA-templated transcription initiation"/>
    <property type="evidence" value="ECO:0007669"/>
    <property type="project" value="InterPro"/>
</dbReference>
<reference evidence="8 9" key="1">
    <citation type="submission" date="2016-10" db="EMBL/GenBank/DDBJ databases">
        <authorList>
            <person name="de Groot N.N."/>
        </authorList>
    </citation>
    <scope>NUCLEOTIDE SEQUENCE [LARGE SCALE GENOMIC DNA]</scope>
    <source>
        <strain evidence="8 9">DSM 9179</strain>
    </source>
</reference>
<dbReference type="InterPro" id="IPR014284">
    <property type="entry name" value="RNA_pol_sigma-70_dom"/>
</dbReference>
<evidence type="ECO:0000256" key="5">
    <source>
        <dbReference type="ARBA" id="ARBA00023163"/>
    </source>
</evidence>
<dbReference type="InterPro" id="IPR007627">
    <property type="entry name" value="RNA_pol_sigma70_r2"/>
</dbReference>
<evidence type="ECO:0000313" key="9">
    <source>
        <dbReference type="Proteomes" id="UP000199701"/>
    </source>
</evidence>
<dbReference type="InterPro" id="IPR013325">
    <property type="entry name" value="RNA_pol_sigma_r2"/>
</dbReference>
<dbReference type="NCBIfam" id="TIGR02937">
    <property type="entry name" value="sigma70-ECF"/>
    <property type="match status" value="1"/>
</dbReference>
<dbReference type="RefSeq" id="WP_092453537.1">
    <property type="nucleotide sequence ID" value="NZ_FOJI01000007.1"/>
</dbReference>
<evidence type="ECO:0000259" key="7">
    <source>
        <dbReference type="Pfam" id="PF08281"/>
    </source>
</evidence>
<organism evidence="8 9">
    <name type="scientific">[Clostridium] fimetarium</name>
    <dbReference type="NCBI Taxonomy" id="99656"/>
    <lineage>
        <taxon>Bacteria</taxon>
        <taxon>Bacillati</taxon>
        <taxon>Bacillota</taxon>
        <taxon>Clostridia</taxon>
        <taxon>Lachnospirales</taxon>
        <taxon>Lachnospiraceae</taxon>
    </lineage>
</organism>
<keyword evidence="2" id="KW-0805">Transcription regulation</keyword>
<dbReference type="SUPFAM" id="SSF88946">
    <property type="entry name" value="Sigma2 domain of RNA polymerase sigma factors"/>
    <property type="match status" value="1"/>
</dbReference>
<gene>
    <name evidence="8" type="ORF">SAMN05421659_10721</name>
</gene>
<dbReference type="SUPFAM" id="SSF88659">
    <property type="entry name" value="Sigma3 and sigma4 domains of RNA polymerase sigma factors"/>
    <property type="match status" value="1"/>
</dbReference>
<feature type="domain" description="RNA polymerase sigma-70 region 2" evidence="6">
    <location>
        <begin position="21"/>
        <end position="70"/>
    </location>
</feature>
<keyword evidence="9" id="KW-1185">Reference proteome</keyword>
<dbReference type="Pfam" id="PF08281">
    <property type="entry name" value="Sigma70_r4_2"/>
    <property type="match status" value="1"/>
</dbReference>
<dbReference type="AlphaFoldDB" id="A0A1I0Q5Y5"/>
<dbReference type="PANTHER" id="PTHR43133">
    <property type="entry name" value="RNA POLYMERASE ECF-TYPE SIGMA FACTO"/>
    <property type="match status" value="1"/>
</dbReference>
<dbReference type="Pfam" id="PF04542">
    <property type="entry name" value="Sigma70_r2"/>
    <property type="match status" value="1"/>
</dbReference>
<evidence type="ECO:0000256" key="3">
    <source>
        <dbReference type="ARBA" id="ARBA00023082"/>
    </source>
</evidence>
<evidence type="ECO:0000256" key="4">
    <source>
        <dbReference type="ARBA" id="ARBA00023125"/>
    </source>
</evidence>
<dbReference type="CDD" id="cd06171">
    <property type="entry name" value="Sigma70_r4"/>
    <property type="match status" value="1"/>
</dbReference>
<keyword evidence="3" id="KW-0731">Sigma factor</keyword>
<dbReference type="Gene3D" id="1.10.10.10">
    <property type="entry name" value="Winged helix-like DNA-binding domain superfamily/Winged helix DNA-binding domain"/>
    <property type="match status" value="1"/>
</dbReference>
<keyword evidence="4" id="KW-0238">DNA-binding</keyword>
<accession>A0A1I0Q5Y5</accession>
<evidence type="ECO:0000313" key="8">
    <source>
        <dbReference type="EMBL" id="SEW22386.1"/>
    </source>
</evidence>
<name>A0A1I0Q5Y5_9FIRM</name>
<dbReference type="GO" id="GO:0003677">
    <property type="term" value="F:DNA binding"/>
    <property type="evidence" value="ECO:0007669"/>
    <property type="project" value="UniProtKB-KW"/>
</dbReference>
<dbReference type="Gene3D" id="1.10.1740.10">
    <property type="match status" value="1"/>
</dbReference>
<comment type="similarity">
    <text evidence="1">Belongs to the sigma-70 factor family. ECF subfamily.</text>
</comment>
<dbReference type="InterPro" id="IPR013249">
    <property type="entry name" value="RNA_pol_sigma70_r4_t2"/>
</dbReference>
<dbReference type="PANTHER" id="PTHR43133:SF8">
    <property type="entry name" value="RNA POLYMERASE SIGMA FACTOR HI_1459-RELATED"/>
    <property type="match status" value="1"/>
</dbReference>
<dbReference type="Proteomes" id="UP000199701">
    <property type="component" value="Unassembled WGS sequence"/>
</dbReference>
<evidence type="ECO:0000256" key="2">
    <source>
        <dbReference type="ARBA" id="ARBA00023015"/>
    </source>
</evidence>
<dbReference type="STRING" id="99656.SAMN05421659_10721"/>
<dbReference type="GO" id="GO:0016987">
    <property type="term" value="F:sigma factor activity"/>
    <property type="evidence" value="ECO:0007669"/>
    <property type="project" value="UniProtKB-KW"/>
</dbReference>
<dbReference type="OrthoDB" id="1692185at2"/>